<sequence>MSASTAPHVDAEPPARGPARLSERDRRILALEARTYRYVGAKERRIREELGMTPTAYFVRLNALLSDPAALAEAPALVNRLRSLRTRDREERPGLPGPAHAA</sequence>
<feature type="region of interest" description="Disordered" evidence="1">
    <location>
        <begin position="83"/>
        <end position="102"/>
    </location>
</feature>
<keyword evidence="3" id="KW-1185">Reference proteome</keyword>
<dbReference type="RefSeq" id="WP_376981916.1">
    <property type="nucleotide sequence ID" value="NZ_JBHLSV010000019.1"/>
</dbReference>
<comment type="caution">
    <text evidence="2">The sequence shown here is derived from an EMBL/GenBank/DDBJ whole genome shotgun (WGS) entry which is preliminary data.</text>
</comment>
<reference evidence="2 3" key="1">
    <citation type="submission" date="2024-09" db="EMBL/GenBank/DDBJ databases">
        <authorList>
            <person name="Sun Q."/>
            <person name="Mori K."/>
        </authorList>
    </citation>
    <scope>NUCLEOTIDE SEQUENCE [LARGE SCALE GENOMIC DNA]</scope>
    <source>
        <strain evidence="2 3">CICC 10874</strain>
    </source>
</reference>
<evidence type="ECO:0000313" key="3">
    <source>
        <dbReference type="Proteomes" id="UP001589793"/>
    </source>
</evidence>
<dbReference type="EMBL" id="JBHLSV010000019">
    <property type="protein sequence ID" value="MFC0675151.1"/>
    <property type="molecule type" value="Genomic_DNA"/>
</dbReference>
<proteinExistence type="predicted"/>
<dbReference type="Pfam" id="PF11662">
    <property type="entry name" value="DUF3263"/>
    <property type="match status" value="1"/>
</dbReference>
<evidence type="ECO:0000256" key="1">
    <source>
        <dbReference type="SAM" id="MobiDB-lite"/>
    </source>
</evidence>
<name>A0ABV6REG8_9MICO</name>
<feature type="region of interest" description="Disordered" evidence="1">
    <location>
        <begin position="1"/>
        <end position="24"/>
    </location>
</feature>
<dbReference type="InterPro" id="IPR021678">
    <property type="entry name" value="DUF3263"/>
</dbReference>
<gene>
    <name evidence="2" type="ORF">ACFFF6_14400</name>
</gene>
<organism evidence="2 3">
    <name type="scientific">Brachybacterium hainanense</name>
    <dbReference type="NCBI Taxonomy" id="1541174"/>
    <lineage>
        <taxon>Bacteria</taxon>
        <taxon>Bacillati</taxon>
        <taxon>Actinomycetota</taxon>
        <taxon>Actinomycetes</taxon>
        <taxon>Micrococcales</taxon>
        <taxon>Dermabacteraceae</taxon>
        <taxon>Brachybacterium</taxon>
    </lineage>
</organism>
<dbReference type="Proteomes" id="UP001589793">
    <property type="component" value="Unassembled WGS sequence"/>
</dbReference>
<protein>
    <submittedName>
        <fullName evidence="2">DUF3263 domain-containing protein</fullName>
    </submittedName>
</protein>
<evidence type="ECO:0000313" key="2">
    <source>
        <dbReference type="EMBL" id="MFC0675151.1"/>
    </source>
</evidence>
<accession>A0ABV6REG8</accession>